<dbReference type="Gene3D" id="3.30.565.10">
    <property type="entry name" value="Histidine kinase-like ATPase, C-terminal domain"/>
    <property type="match status" value="1"/>
</dbReference>
<dbReference type="PANTHER" id="PTHR24421:SF63">
    <property type="entry name" value="SENSOR HISTIDINE KINASE DESK"/>
    <property type="match status" value="1"/>
</dbReference>
<dbReference type="InterPro" id="IPR011712">
    <property type="entry name" value="Sig_transdc_His_kin_sub3_dim/P"/>
</dbReference>
<feature type="domain" description="Signal transduction histidine kinase subgroup 3 dimerisation and phosphoacceptor" evidence="6">
    <location>
        <begin position="217"/>
        <end position="286"/>
    </location>
</feature>
<feature type="transmembrane region" description="Helical" evidence="5">
    <location>
        <begin position="146"/>
        <end position="164"/>
    </location>
</feature>
<evidence type="ECO:0000256" key="2">
    <source>
        <dbReference type="ARBA" id="ARBA00022777"/>
    </source>
</evidence>
<evidence type="ECO:0000256" key="5">
    <source>
        <dbReference type="SAM" id="Phobius"/>
    </source>
</evidence>
<evidence type="ECO:0000313" key="7">
    <source>
        <dbReference type="EMBL" id="NGO70177.1"/>
    </source>
</evidence>
<comment type="caution">
    <text evidence="7">The sequence shown here is derived from an EMBL/GenBank/DDBJ whole genome shotgun (WGS) entry which is preliminary data.</text>
</comment>
<accession>A0A6G4WZZ1</accession>
<dbReference type="CDD" id="cd16917">
    <property type="entry name" value="HATPase_UhpB-NarQ-NarX-like"/>
    <property type="match status" value="1"/>
</dbReference>
<evidence type="ECO:0000256" key="3">
    <source>
        <dbReference type="ARBA" id="ARBA00023012"/>
    </source>
</evidence>
<dbReference type="PANTHER" id="PTHR24421">
    <property type="entry name" value="NITRATE/NITRITE SENSOR PROTEIN NARX-RELATED"/>
    <property type="match status" value="1"/>
</dbReference>
<feature type="transmembrane region" description="Helical" evidence="5">
    <location>
        <begin position="26"/>
        <end position="46"/>
    </location>
</feature>
<feature type="transmembrane region" description="Helical" evidence="5">
    <location>
        <begin position="52"/>
        <end position="72"/>
    </location>
</feature>
<keyword evidence="2" id="KW-0418">Kinase</keyword>
<evidence type="ECO:0000256" key="4">
    <source>
        <dbReference type="SAM" id="MobiDB-lite"/>
    </source>
</evidence>
<dbReference type="SUPFAM" id="SSF55874">
    <property type="entry name" value="ATPase domain of HSP90 chaperone/DNA topoisomerase II/histidine kinase"/>
    <property type="match status" value="1"/>
</dbReference>
<keyword evidence="5" id="KW-0812">Transmembrane</keyword>
<dbReference type="GO" id="GO:0000155">
    <property type="term" value="F:phosphorelay sensor kinase activity"/>
    <property type="evidence" value="ECO:0007669"/>
    <property type="project" value="InterPro"/>
</dbReference>
<dbReference type="InterPro" id="IPR036890">
    <property type="entry name" value="HATPase_C_sf"/>
</dbReference>
<keyword evidence="3" id="KW-0902">Two-component regulatory system</keyword>
<feature type="transmembrane region" description="Helical" evidence="5">
    <location>
        <begin position="92"/>
        <end position="113"/>
    </location>
</feature>
<evidence type="ECO:0000256" key="1">
    <source>
        <dbReference type="ARBA" id="ARBA00022679"/>
    </source>
</evidence>
<evidence type="ECO:0000259" key="6">
    <source>
        <dbReference type="Pfam" id="PF07730"/>
    </source>
</evidence>
<organism evidence="7 8">
    <name type="scientific">Streptomyces boncukensis</name>
    <dbReference type="NCBI Taxonomy" id="2711219"/>
    <lineage>
        <taxon>Bacteria</taxon>
        <taxon>Bacillati</taxon>
        <taxon>Actinomycetota</taxon>
        <taxon>Actinomycetes</taxon>
        <taxon>Kitasatosporales</taxon>
        <taxon>Streptomycetaceae</taxon>
        <taxon>Streptomyces</taxon>
    </lineage>
</organism>
<evidence type="ECO:0000313" key="8">
    <source>
        <dbReference type="Proteomes" id="UP000477722"/>
    </source>
</evidence>
<keyword evidence="5" id="KW-0472">Membrane</keyword>
<protein>
    <recommendedName>
        <fullName evidence="6">Signal transduction histidine kinase subgroup 3 dimerisation and phosphoacceptor domain-containing protein</fullName>
    </recommendedName>
</protein>
<feature type="transmembrane region" description="Helical" evidence="5">
    <location>
        <begin position="119"/>
        <end position="139"/>
    </location>
</feature>
<gene>
    <name evidence="7" type="ORF">G5C65_17825</name>
</gene>
<keyword evidence="1" id="KW-0808">Transferase</keyword>
<dbReference type="EMBL" id="JAAKZZ010000173">
    <property type="protein sequence ID" value="NGO70177.1"/>
    <property type="molecule type" value="Genomic_DNA"/>
</dbReference>
<feature type="region of interest" description="Disordered" evidence="4">
    <location>
        <begin position="410"/>
        <end position="429"/>
    </location>
</feature>
<dbReference type="Gene3D" id="1.20.5.1930">
    <property type="match status" value="1"/>
</dbReference>
<keyword evidence="8" id="KW-1185">Reference proteome</keyword>
<keyword evidence="5" id="KW-1133">Transmembrane helix</keyword>
<sequence>MGWARAKQAGWRRRSRPEQVETHTRGTLLCLPWLFCLVSVPQLIVVTRHSTAGTVLAWVILVLALAQCALALPALRRALDSYVRRGAPPRRLTAALAALLFVFTALMAALIAIDALDAPATAAVTMFAVMLPWTAVYSLSAPLRRATASVAGYTAGVVGVFALAGLPAQALAGTAALMLLSALVGVFSPRSSAWYIAVLRELEEARETQARLAVAEERLRFGRDLHDVMGRNLSVIALKSELAVQLARRDPAGTDGAVDQMEEVQRLARESQTEVRDVVRGYREAGLTTELAGARGVLRAAGVDCRIEGDGEALSDDVQSALGWVVREGATNVLRHADATRCTVRLDVAPRSAVLLVENDGAAPGAPRRGGGSGLPGLRERLAALDGTLTTERPQEGVFRLRATVPLADDTDTREVSRGGRAAHPGSAG</sequence>
<dbReference type="Pfam" id="PF07730">
    <property type="entry name" value="HisKA_3"/>
    <property type="match status" value="1"/>
</dbReference>
<dbReference type="Proteomes" id="UP000477722">
    <property type="component" value="Unassembled WGS sequence"/>
</dbReference>
<dbReference type="GO" id="GO:0046983">
    <property type="term" value="F:protein dimerization activity"/>
    <property type="evidence" value="ECO:0007669"/>
    <property type="project" value="InterPro"/>
</dbReference>
<dbReference type="GO" id="GO:0016020">
    <property type="term" value="C:membrane"/>
    <property type="evidence" value="ECO:0007669"/>
    <property type="project" value="InterPro"/>
</dbReference>
<reference evidence="7 8" key="1">
    <citation type="submission" date="2020-02" db="EMBL/GenBank/DDBJ databases">
        <title>Whole-genome analyses of novel actinobacteria.</title>
        <authorList>
            <person name="Sahin N."/>
            <person name="Tatar D."/>
        </authorList>
    </citation>
    <scope>NUCLEOTIDE SEQUENCE [LARGE SCALE GENOMIC DNA]</scope>
    <source>
        <strain evidence="7 8">SB3404</strain>
    </source>
</reference>
<name>A0A6G4WZZ1_9ACTN</name>
<dbReference type="AlphaFoldDB" id="A0A6G4WZZ1"/>
<proteinExistence type="predicted"/>
<dbReference type="InterPro" id="IPR050482">
    <property type="entry name" value="Sensor_HK_TwoCompSys"/>
</dbReference>